<dbReference type="InterPro" id="IPR003423">
    <property type="entry name" value="OMP_efflux"/>
</dbReference>
<evidence type="ECO:0000256" key="4">
    <source>
        <dbReference type="ARBA" id="ARBA00022692"/>
    </source>
</evidence>
<dbReference type="Pfam" id="PF02321">
    <property type="entry name" value="OEP"/>
    <property type="match status" value="2"/>
</dbReference>
<accession>A0ABU5V530</accession>
<proteinExistence type="inferred from homology"/>
<dbReference type="Proteomes" id="UP001301653">
    <property type="component" value="Unassembled WGS sequence"/>
</dbReference>
<keyword evidence="5 7" id="KW-0472">Membrane</keyword>
<keyword evidence="6 7" id="KW-0998">Cell outer membrane</keyword>
<evidence type="ECO:0000313" key="9">
    <source>
        <dbReference type="Proteomes" id="UP001301653"/>
    </source>
</evidence>
<protein>
    <recommendedName>
        <fullName evidence="7">Protein CyaE</fullName>
    </recommendedName>
</protein>
<dbReference type="InterPro" id="IPR028351">
    <property type="entry name" value="CyaE"/>
</dbReference>
<name>A0ABU5V530_9GAMM</name>
<reference evidence="8 9" key="1">
    <citation type="submission" date="2023-12" db="EMBL/GenBank/DDBJ databases">
        <title>Stenotrophomonas guangdongensis sp. nov., isolated from wilted pepper plants (Capsicum annuum).</title>
        <authorList>
            <person name="Qiu M."/>
            <person name="Li Y."/>
            <person name="Liu Q."/>
            <person name="Zhang X."/>
            <person name="Huang Y."/>
            <person name="Guo R."/>
            <person name="Hu M."/>
            <person name="Zhou J."/>
            <person name="Zhou X."/>
        </authorList>
    </citation>
    <scope>NUCLEOTIDE SEQUENCE [LARGE SCALE GENOMIC DNA]</scope>
    <source>
        <strain evidence="8 9">MH1</strain>
    </source>
</reference>
<keyword evidence="9" id="KW-1185">Reference proteome</keyword>
<dbReference type="RefSeq" id="WP_323439091.1">
    <property type="nucleotide sequence ID" value="NZ_JAYFUH010000248.1"/>
</dbReference>
<evidence type="ECO:0000256" key="2">
    <source>
        <dbReference type="ARBA" id="ARBA00022448"/>
    </source>
</evidence>
<sequence length="466" mass="48559">MSVRPTDAAVLQHGFTLPANPSVDLPGGAAPVTGKRYALADLIDLAQELNPETRIAWNQARDAALAAGIARSAYLPRLTASVLAGTQSERGGSAALGQLIEPSNHANGSVAVLSLQWLLFDFGQREALVTMADQHTVIANIQFTRAHQQLIHAVSLAFLRHATARTRVDATMASQADAKGLLAAAQARLQHGQGTVMDVAQARQQVAQADLAQVAAQGEQEEAYQQLLAMIGISPLATLEIADAPARPVSHVDEALLDDVVRSALQRRPDVLAAVAAQQAASAGVRAARADFLPRLFVSASGSRSNGDMDISAVPSVDEQAPTVNLSSHRWSSSLLLGVSVPLYSGGERNARLAQARNRAAMAADSLDRVKLDAVAEIVAAHSRLRTRLQATHAAQALLEASQLAHDAASAAYQRGVGSLTDVLAADRQLLQARISLADADGAARAASVDLALACGNLGTAPGQGD</sequence>
<dbReference type="InterPro" id="IPR051906">
    <property type="entry name" value="TolC-like"/>
</dbReference>
<dbReference type="SUPFAM" id="SSF56954">
    <property type="entry name" value="Outer membrane efflux proteins (OEP)"/>
    <property type="match status" value="1"/>
</dbReference>
<evidence type="ECO:0000256" key="6">
    <source>
        <dbReference type="ARBA" id="ARBA00023237"/>
    </source>
</evidence>
<comment type="subcellular location">
    <subcellularLocation>
        <location evidence="7">Cell outer membrane</location>
        <topology evidence="7">Peripheral membrane protein</topology>
    </subcellularLocation>
</comment>
<comment type="similarity">
    <text evidence="1 7">Belongs to the outer membrane factor (OMF) (TC 1.B.17) family.</text>
</comment>
<keyword evidence="2 7" id="KW-0813">Transport</keyword>
<keyword evidence="7" id="KW-0204">Cytolysis</keyword>
<evidence type="ECO:0000256" key="1">
    <source>
        <dbReference type="ARBA" id="ARBA00007613"/>
    </source>
</evidence>
<comment type="function">
    <text evidence="7">CyaE is necessary for transport of calmodulin-sensitive adenylate cyclase-hemolysin (cyclolysin).</text>
</comment>
<dbReference type="PANTHER" id="PTHR30026:SF20">
    <property type="entry name" value="OUTER MEMBRANE PROTEIN TOLC"/>
    <property type="match status" value="1"/>
</dbReference>
<gene>
    <name evidence="8" type="ORF">VA603_12980</name>
</gene>
<keyword evidence="3" id="KW-1134">Transmembrane beta strand</keyword>
<evidence type="ECO:0000313" key="8">
    <source>
        <dbReference type="EMBL" id="MEA5668456.1"/>
    </source>
</evidence>
<dbReference type="EMBL" id="JAYFUH010000248">
    <property type="protein sequence ID" value="MEA5668456.1"/>
    <property type="molecule type" value="Genomic_DNA"/>
</dbReference>
<keyword evidence="7" id="KW-0354">Hemolysis</keyword>
<evidence type="ECO:0000256" key="5">
    <source>
        <dbReference type="ARBA" id="ARBA00023136"/>
    </source>
</evidence>
<keyword evidence="4" id="KW-0812">Transmembrane</keyword>
<dbReference type="Gene3D" id="1.20.1600.10">
    <property type="entry name" value="Outer membrane efflux proteins (OEP)"/>
    <property type="match status" value="1"/>
</dbReference>
<organism evidence="8 9">
    <name type="scientific">Stenotrophomonas capsici</name>
    <dbReference type="NCBI Taxonomy" id="3110230"/>
    <lineage>
        <taxon>Bacteria</taxon>
        <taxon>Pseudomonadati</taxon>
        <taxon>Pseudomonadota</taxon>
        <taxon>Gammaproteobacteria</taxon>
        <taxon>Lysobacterales</taxon>
        <taxon>Lysobacteraceae</taxon>
        <taxon>Stenotrophomonas</taxon>
    </lineage>
</organism>
<evidence type="ECO:0000256" key="3">
    <source>
        <dbReference type="ARBA" id="ARBA00022452"/>
    </source>
</evidence>
<dbReference type="PANTHER" id="PTHR30026">
    <property type="entry name" value="OUTER MEMBRANE PROTEIN TOLC"/>
    <property type="match status" value="1"/>
</dbReference>
<comment type="caution">
    <text evidence="8">The sequence shown here is derived from an EMBL/GenBank/DDBJ whole genome shotgun (WGS) entry which is preliminary data.</text>
</comment>
<dbReference type="PIRSF" id="PIRSF001892">
    <property type="entry name" value="CyaE"/>
    <property type="match status" value="1"/>
</dbReference>
<evidence type="ECO:0000256" key="7">
    <source>
        <dbReference type="PIRNR" id="PIRNR001892"/>
    </source>
</evidence>